<feature type="binding site" evidence="6">
    <location>
        <position position="73"/>
    </location>
    <ligand>
        <name>substrate</name>
    </ligand>
</feature>
<dbReference type="CDD" id="cd03360">
    <property type="entry name" value="LbH_AT_putative"/>
    <property type="match status" value="1"/>
</dbReference>
<dbReference type="Pfam" id="PF00132">
    <property type="entry name" value="Hexapep"/>
    <property type="match status" value="1"/>
</dbReference>
<dbReference type="InterPro" id="IPR020019">
    <property type="entry name" value="AcTrfase_PglD-like"/>
</dbReference>
<dbReference type="PATRIC" id="fig|879567.3.peg.3452"/>
<dbReference type="Gene3D" id="2.160.10.10">
    <property type="entry name" value="Hexapeptide repeat proteins"/>
    <property type="match status" value="2"/>
</dbReference>
<dbReference type="eggNOG" id="COG0110">
    <property type="taxonomic scope" value="Bacteria"/>
</dbReference>
<keyword evidence="4 8" id="KW-0012">Acyltransferase</keyword>
<dbReference type="PANTHER" id="PTHR43300:SF7">
    <property type="entry name" value="UDP-N-ACETYLBACILLOSAMINE N-ACETYLTRANSFERASE"/>
    <property type="match status" value="1"/>
</dbReference>
<feature type="site" description="Increases basicity of active site His" evidence="5">
    <location>
        <position position="144"/>
    </location>
</feature>
<dbReference type="KEGG" id="dpi:BN4_20358"/>
<evidence type="ECO:0000259" key="7">
    <source>
        <dbReference type="Pfam" id="PF17836"/>
    </source>
</evidence>
<dbReference type="InterPro" id="IPR011004">
    <property type="entry name" value="Trimer_LpxA-like_sf"/>
</dbReference>
<reference evidence="8 9" key="1">
    <citation type="journal article" date="2013" name="PLoS ONE">
        <title>The first genomic and proteomic characterization of a deep-sea sulfate reducer: insights into the piezophilic lifestyle of Desulfovibrio piezophilus.</title>
        <authorList>
            <person name="Pradel N."/>
            <person name="Ji B."/>
            <person name="Gimenez G."/>
            <person name="Talla E."/>
            <person name="Lenoble P."/>
            <person name="Garel M."/>
            <person name="Tamburini C."/>
            <person name="Fourquet P."/>
            <person name="Lebrun R."/>
            <person name="Bertin P."/>
            <person name="Denis Y."/>
            <person name="Pophillat M."/>
            <person name="Barbe V."/>
            <person name="Ollivier B."/>
            <person name="Dolla A."/>
        </authorList>
    </citation>
    <scope>NUCLEOTIDE SEQUENCE [LARGE SCALE GENOMIC DNA]</scope>
    <source>
        <strain evidence="9">DSM 10523 / SB164P1</strain>
    </source>
</reference>
<dbReference type="EMBL" id="FO203427">
    <property type="protein sequence ID" value="CCH50420.1"/>
    <property type="molecule type" value="Genomic_DNA"/>
</dbReference>
<dbReference type="SUPFAM" id="SSF51161">
    <property type="entry name" value="Trimeric LpxA-like enzymes"/>
    <property type="match status" value="1"/>
</dbReference>
<sequence length="219" mass="23064">MVKDIIILGTGGNCRDILDTINVINAFKSTYNVLGFLDDNCEIHAQLIHGKPVLGKLEDAVRFSEAYFVNGIGSEFNFYRKKAILEKTRIPIEQFESIIHPTASVSATANIGAGTVLLPNATVASDVIIGNHVIMLPHAVVSHDTSVGDYSCIAGGACINGNCSLADSVYIGANSAIRSNLTVGTESLVGMGAIVIHDVPPNTVVIGNPAAILRKVHGN</sequence>
<dbReference type="OrthoDB" id="9801456at2"/>
<dbReference type="InterPro" id="IPR001451">
    <property type="entry name" value="Hexapep"/>
</dbReference>
<dbReference type="PROSITE" id="PS00101">
    <property type="entry name" value="HEXAPEP_TRANSFERASES"/>
    <property type="match status" value="1"/>
</dbReference>
<evidence type="ECO:0000256" key="1">
    <source>
        <dbReference type="ARBA" id="ARBA00007274"/>
    </source>
</evidence>
<evidence type="ECO:0000313" key="9">
    <source>
        <dbReference type="Proteomes" id="UP000011724"/>
    </source>
</evidence>
<evidence type="ECO:0000256" key="5">
    <source>
        <dbReference type="PIRSR" id="PIRSR620019-1"/>
    </source>
</evidence>
<evidence type="ECO:0000313" key="8">
    <source>
        <dbReference type="EMBL" id="CCH50420.1"/>
    </source>
</evidence>
<evidence type="ECO:0000256" key="3">
    <source>
        <dbReference type="ARBA" id="ARBA00022737"/>
    </source>
</evidence>
<keyword evidence="2 8" id="KW-0808">Transferase</keyword>
<protein>
    <submittedName>
        <fullName evidence="8">Sugar O-acyltransferase, sialic acid O-acetyltransferase NeuD family</fullName>
    </submittedName>
</protein>
<dbReference type="GO" id="GO:0016746">
    <property type="term" value="F:acyltransferase activity"/>
    <property type="evidence" value="ECO:0007669"/>
    <property type="project" value="UniProtKB-KW"/>
</dbReference>
<dbReference type="InterPro" id="IPR018357">
    <property type="entry name" value="Hexapep_transf_CS"/>
</dbReference>
<dbReference type="Gene3D" id="3.40.50.20">
    <property type="match status" value="1"/>
</dbReference>
<comment type="similarity">
    <text evidence="1">Belongs to the transferase hexapeptide repeat family.</text>
</comment>
<gene>
    <name evidence="8" type="ordered locus">BN4_20358</name>
</gene>
<dbReference type="HOGENOM" id="CLU_081811_1_2_7"/>
<dbReference type="Pfam" id="PF17836">
    <property type="entry name" value="PglD_N"/>
    <property type="match status" value="1"/>
</dbReference>
<dbReference type="RefSeq" id="WP_015416462.1">
    <property type="nucleotide sequence ID" value="NC_020409.1"/>
</dbReference>
<dbReference type="InterPro" id="IPR041561">
    <property type="entry name" value="PglD_N"/>
</dbReference>
<dbReference type="STRING" id="1322246.BN4_20358"/>
<proteinExistence type="inferred from homology"/>
<reference evidence="9" key="2">
    <citation type="journal article" date="2013" name="Stand. Genomic Sci.">
        <title>Complete genome sequence of Desulfocapsa sulfexigens, a marine deltaproteobacterium specialized in disproportionating inorganic sulfur compounds.</title>
        <authorList>
            <person name="Finster K.W."/>
            <person name="Kjeldsen K.U."/>
            <person name="Kube M."/>
            <person name="Reinhardt R."/>
            <person name="Mussmann M."/>
            <person name="Amann R."/>
            <person name="Schreiber L."/>
        </authorList>
    </citation>
    <scope>NUCLEOTIDE SEQUENCE [LARGE SCALE GENOMIC DNA]</scope>
    <source>
        <strain evidence="9">DSM 10523 / SB164P1</strain>
    </source>
</reference>
<accession>M1WNL6</accession>
<feature type="domain" description="PglD N-terminal" evidence="7">
    <location>
        <begin position="4"/>
        <end position="74"/>
    </location>
</feature>
<name>M1WNL6_PSEP2</name>
<evidence type="ECO:0000256" key="6">
    <source>
        <dbReference type="PIRSR" id="PIRSR620019-2"/>
    </source>
</evidence>
<organism evidence="8 9">
    <name type="scientific">Pseudodesulfovibrio piezophilus (strain DSM 21447 / JCM 15486 / C1TLV30)</name>
    <name type="common">Desulfovibrio piezophilus</name>
    <dbReference type="NCBI Taxonomy" id="1322246"/>
    <lineage>
        <taxon>Bacteria</taxon>
        <taxon>Pseudomonadati</taxon>
        <taxon>Thermodesulfobacteriota</taxon>
        <taxon>Desulfovibrionia</taxon>
        <taxon>Desulfovibrionales</taxon>
        <taxon>Desulfovibrionaceae</taxon>
    </lineage>
</organism>
<dbReference type="InterPro" id="IPR050179">
    <property type="entry name" value="Trans_hexapeptide_repeat"/>
</dbReference>
<dbReference type="AlphaFoldDB" id="M1WNL6"/>
<dbReference type="BioCyc" id="DPIE1322246:BN4_RS16040-MONOMER"/>
<keyword evidence="9" id="KW-1185">Reference proteome</keyword>
<feature type="active site" description="Proton acceptor" evidence="5">
    <location>
        <position position="143"/>
    </location>
</feature>
<dbReference type="PANTHER" id="PTHR43300">
    <property type="entry name" value="ACETYLTRANSFERASE"/>
    <property type="match status" value="1"/>
</dbReference>
<dbReference type="NCBIfam" id="TIGR03570">
    <property type="entry name" value="NeuD_NnaD"/>
    <property type="match status" value="1"/>
</dbReference>
<dbReference type="Proteomes" id="UP000011724">
    <property type="component" value="Chromosome"/>
</dbReference>
<evidence type="ECO:0000256" key="2">
    <source>
        <dbReference type="ARBA" id="ARBA00022679"/>
    </source>
</evidence>
<evidence type="ECO:0000256" key="4">
    <source>
        <dbReference type="ARBA" id="ARBA00023315"/>
    </source>
</evidence>
<keyword evidence="3" id="KW-0677">Repeat</keyword>